<dbReference type="Gene3D" id="3.30.70.1550">
    <property type="entry name" value="Archaeal tRNA CCA-adding enzyme catalytic domain"/>
    <property type="match status" value="1"/>
</dbReference>
<dbReference type="PIRSF" id="PIRSF005335">
    <property type="entry name" value="CCA_arch"/>
    <property type="match status" value="1"/>
</dbReference>
<evidence type="ECO:0000313" key="15">
    <source>
        <dbReference type="Proteomes" id="UP000013307"/>
    </source>
</evidence>
<dbReference type="AlphaFoldDB" id="N0BC09"/>
<dbReference type="Pfam" id="PF09249">
    <property type="entry name" value="tRNA_NucTransf2"/>
    <property type="match status" value="1"/>
</dbReference>
<feature type="binding site" evidence="10">
    <location>
        <position position="56"/>
    </location>
    <ligand>
        <name>ATP</name>
        <dbReference type="ChEBI" id="CHEBI:30616"/>
    </ligand>
</feature>
<dbReference type="InterPro" id="IPR048833">
    <property type="entry name" value="CAA_C"/>
</dbReference>
<proteinExistence type="inferred from homology"/>
<comment type="similarity">
    <text evidence="10">Belongs to the tRNA nucleotidyltransferase/poly(A) polymerase family. Archaeal CCA-adding enzyme subfamily.</text>
</comment>
<dbReference type="Gene3D" id="3.30.460.10">
    <property type="entry name" value="Beta Polymerase, domain 2"/>
    <property type="match status" value="1"/>
</dbReference>
<dbReference type="InterPro" id="IPR002934">
    <property type="entry name" value="Polymerase_NTP_transf_dom"/>
</dbReference>
<dbReference type="GO" id="GO:0005524">
    <property type="term" value="F:ATP binding"/>
    <property type="evidence" value="ECO:0007669"/>
    <property type="project" value="UniProtKB-UniRule"/>
</dbReference>
<dbReference type="GO" id="GO:0001680">
    <property type="term" value="P:tRNA 3'-terminal CCA addition"/>
    <property type="evidence" value="ECO:0007669"/>
    <property type="project" value="UniProtKB-UniRule"/>
</dbReference>
<keyword evidence="9 10" id="KW-0694">RNA-binding</keyword>
<feature type="binding site" evidence="10">
    <location>
        <position position="59"/>
    </location>
    <ligand>
        <name>ATP</name>
        <dbReference type="ChEBI" id="CHEBI:30616"/>
    </ligand>
</feature>
<comment type="catalytic activity">
    <reaction evidence="10">
        <text>a tRNA precursor + 2 CTP + ATP = a tRNA with a 3' CCA end + 3 diphosphate</text>
        <dbReference type="Rhea" id="RHEA:14433"/>
        <dbReference type="Rhea" id="RHEA-COMP:10465"/>
        <dbReference type="Rhea" id="RHEA-COMP:10468"/>
        <dbReference type="ChEBI" id="CHEBI:30616"/>
        <dbReference type="ChEBI" id="CHEBI:33019"/>
        <dbReference type="ChEBI" id="CHEBI:37563"/>
        <dbReference type="ChEBI" id="CHEBI:74896"/>
        <dbReference type="ChEBI" id="CHEBI:83071"/>
        <dbReference type="EC" id="2.7.7.72"/>
    </reaction>
</comment>
<comment type="cofactor">
    <cofactor evidence="10">
        <name>Mg(2+)</name>
        <dbReference type="ChEBI" id="CHEBI:18420"/>
    </cofactor>
</comment>
<dbReference type="InterPro" id="IPR008229">
    <property type="entry name" value="CCA-adding_arc"/>
</dbReference>
<comment type="catalytic activity">
    <reaction evidence="10">
        <text>a tRNA with a 3' CCA end + 2 CTP + ATP = a tRNA with a 3' CCACCA end + 3 diphosphate</text>
        <dbReference type="Rhea" id="RHEA:76235"/>
        <dbReference type="Rhea" id="RHEA-COMP:10468"/>
        <dbReference type="Rhea" id="RHEA-COMP:18655"/>
        <dbReference type="ChEBI" id="CHEBI:30616"/>
        <dbReference type="ChEBI" id="CHEBI:33019"/>
        <dbReference type="ChEBI" id="CHEBI:37563"/>
        <dbReference type="ChEBI" id="CHEBI:83071"/>
        <dbReference type="ChEBI" id="CHEBI:195187"/>
    </reaction>
</comment>
<keyword evidence="2 10" id="KW-0819">tRNA processing</keyword>
<feature type="binding site" evidence="10">
    <location>
        <position position="70"/>
    </location>
    <ligand>
        <name>Mg(2+)</name>
        <dbReference type="ChEBI" id="CHEBI:18420"/>
    </ligand>
</feature>
<dbReference type="HOGENOM" id="CLU_044679_1_0_2"/>
<dbReference type="RefSeq" id="WP_015590107.1">
    <property type="nucleotide sequence ID" value="NC_021169.1"/>
</dbReference>
<comment type="function">
    <text evidence="10">Catalyzes the addition and repair of the essential 3'-terminal CCA sequence in tRNAs without using a nucleic acid template. Adds these three nucleotides in the order of C, C, and A to the tRNA nucleotide-73, using CTP and ATP as substrates and producing inorganic pyrophosphate. tRNA 3'-terminal CCA addition is required both for tRNA processing and repair. Also involved in tRNA surveillance by mediating tandem CCA addition to generate a CCACCA at the 3' terminus of unstable tRNAs. While stable tRNAs receive only 3'-terminal CCA, unstable tRNAs are marked with CCACCA and rapidly degraded.</text>
</comment>
<feature type="binding site" evidence="10">
    <location>
        <position position="161"/>
    </location>
    <ligand>
        <name>CTP</name>
        <dbReference type="ChEBI" id="CHEBI:37563"/>
    </ligand>
</feature>
<dbReference type="InterPro" id="IPR011068">
    <property type="entry name" value="NuclTrfase_I-like_C"/>
</dbReference>
<dbReference type="KEGG" id="ast:Asulf_00481"/>
<dbReference type="InterPro" id="IPR006116">
    <property type="entry name" value="NT_2-5OAS_ClassI-CCAase"/>
</dbReference>
<dbReference type="eggNOG" id="arCOG04249">
    <property type="taxonomic scope" value="Archaea"/>
</dbReference>
<evidence type="ECO:0000256" key="10">
    <source>
        <dbReference type="HAMAP-Rule" id="MF_01264"/>
    </source>
</evidence>
<evidence type="ECO:0000256" key="4">
    <source>
        <dbReference type="ARBA" id="ARBA00022723"/>
    </source>
</evidence>
<dbReference type="GeneID" id="15392127"/>
<feature type="binding site" evidence="10">
    <location>
        <position position="68"/>
    </location>
    <ligand>
        <name>Mg(2+)</name>
        <dbReference type="ChEBI" id="CHEBI:18420"/>
    </ligand>
</feature>
<evidence type="ECO:0000259" key="12">
    <source>
        <dbReference type="Pfam" id="PF09249"/>
    </source>
</evidence>
<feature type="binding site" evidence="10">
    <location>
        <position position="119"/>
    </location>
    <ligand>
        <name>Mg(2+)</name>
        <dbReference type="ChEBI" id="CHEBI:18420"/>
    </ligand>
</feature>
<evidence type="ECO:0000259" key="11">
    <source>
        <dbReference type="Pfam" id="PF01909"/>
    </source>
</evidence>
<dbReference type="Proteomes" id="UP000013307">
    <property type="component" value="Chromosome"/>
</dbReference>
<evidence type="ECO:0000256" key="6">
    <source>
        <dbReference type="ARBA" id="ARBA00022800"/>
    </source>
</evidence>
<keyword evidence="8 10" id="KW-0460">Magnesium</keyword>
<feature type="binding site" evidence="10">
    <location>
        <position position="161"/>
    </location>
    <ligand>
        <name>ATP</name>
        <dbReference type="ChEBI" id="CHEBI:30616"/>
    </ligand>
</feature>
<feature type="domain" description="tRNA nucleotidyltransferase substrate binding" evidence="12">
    <location>
        <begin position="155"/>
        <end position="264"/>
    </location>
</feature>
<gene>
    <name evidence="10" type="primary">cca</name>
    <name evidence="14" type="ORF">Asulf_00481</name>
</gene>
<sequence>MEFDEKFEILLPKILELVVPDEDEVRKGNLAKKELENRVVDVLKDYPELEYRFLGSFPRNTWLKGNLELDLFILFPENFSEKDLERIGLEIGKRLLDSWEARYASHPYIHGTVMGVEVDVVPCYKLKSAEKIKSAVDRTPFHHDWVYERLKGKENDVRILKGFLKANGIYGAEYQVRGFSGYLCELLIIHYGSFKELVKRAINWRRGLKIEVGGNEGFERNHVLFVVDPVDSKRNVSANLSLDNFAKFVEICRDFYSSPKIEFFIKKEIDPEIAKSRVEKEMDRRGTTIFSLIFRKPDIVEDNLYTQLEKARKKLFEVLEDQDFMPLNSGYTVTEDSCILIFETQVSRLSSIRKIIGPPFEDWKNVRKFREKRKDYSAFIENGRYCSFATREHVKPEEAVMDYIRKHPKSLGKNISEEIVNCRLLSGREILEIEGIAPFLFEFFKLSP</sequence>
<dbReference type="InterPro" id="IPR043519">
    <property type="entry name" value="NT_sf"/>
</dbReference>
<feature type="domain" description="CCA-adding enzyme C-terminal" evidence="13">
    <location>
        <begin position="285"/>
        <end position="425"/>
    </location>
</feature>
<protein>
    <recommendedName>
        <fullName evidence="10">CCA-adding enzyme</fullName>
        <ecNumber evidence="10">2.7.7.72</ecNumber>
    </recommendedName>
    <alternativeName>
        <fullName evidence="10">CCA tRNA nucleotidyltransferase</fullName>
    </alternativeName>
    <alternativeName>
        <fullName evidence="10">tRNA CCA-pyrophosphorylase</fullName>
    </alternativeName>
    <alternativeName>
        <fullName evidence="10">tRNA adenylyl-/cytidylyl- transferase</fullName>
    </alternativeName>
    <alternativeName>
        <fullName evidence="10">tRNA nucleotidyltransferase</fullName>
    </alternativeName>
    <alternativeName>
        <fullName evidence="10">tRNA-NT</fullName>
    </alternativeName>
</protein>
<comment type="subunit">
    <text evidence="10">Homodimer.</text>
</comment>
<feature type="binding site" evidence="10">
    <location>
        <position position="142"/>
    </location>
    <ligand>
        <name>CTP</name>
        <dbReference type="ChEBI" id="CHEBI:37563"/>
    </ligand>
</feature>
<dbReference type="EMBL" id="CP005290">
    <property type="protein sequence ID" value="AGK60508.1"/>
    <property type="molecule type" value="Genomic_DNA"/>
</dbReference>
<dbReference type="STRING" id="387631.Asulf_00481"/>
<dbReference type="NCBIfam" id="TIGR03671">
    <property type="entry name" value="cca_archaeal"/>
    <property type="match status" value="1"/>
</dbReference>
<keyword evidence="6 10" id="KW-0692">RNA repair</keyword>
<dbReference type="OrthoDB" id="7378at2157"/>
<accession>N0BC09</accession>
<dbReference type="PANTHER" id="PTHR39643:SF1">
    <property type="entry name" value="CCA-ADDING ENZYME"/>
    <property type="match status" value="1"/>
</dbReference>
<reference evidence="14 15" key="1">
    <citation type="journal article" date="2013" name="Genome Announc.">
        <title>Complete Genome Sequence of the Thermophilic and Facultatively Chemolithoautotrophic Sulfate Reducer Archaeoglobus sulfaticallidus Strain PM70-1T.</title>
        <authorList>
            <person name="Stokke R."/>
            <person name="Hocking W.P."/>
            <person name="Steinsbu B.O."/>
            <person name="Steen I.H."/>
        </authorList>
    </citation>
    <scope>NUCLEOTIDE SEQUENCE [LARGE SCALE GENOMIC DNA]</scope>
    <source>
        <strain evidence="14">PM70-1</strain>
    </source>
</reference>
<feature type="binding site" evidence="10">
    <location>
        <position position="56"/>
    </location>
    <ligand>
        <name>CTP</name>
        <dbReference type="ChEBI" id="CHEBI:37563"/>
    </ligand>
</feature>
<name>N0BC09_9EURY</name>
<evidence type="ECO:0000256" key="7">
    <source>
        <dbReference type="ARBA" id="ARBA00022840"/>
    </source>
</evidence>
<keyword evidence="3 10" id="KW-0548">Nucleotidyltransferase</keyword>
<dbReference type="SUPFAM" id="SSF81301">
    <property type="entry name" value="Nucleotidyltransferase"/>
    <property type="match status" value="1"/>
</dbReference>
<evidence type="ECO:0000256" key="5">
    <source>
        <dbReference type="ARBA" id="ARBA00022741"/>
    </source>
</evidence>
<dbReference type="InterPro" id="IPR015329">
    <property type="entry name" value="tRNA_NucTransf2"/>
</dbReference>
<dbReference type="GO" id="GO:0042245">
    <property type="term" value="P:RNA repair"/>
    <property type="evidence" value="ECO:0007669"/>
    <property type="project" value="UniProtKB-KW"/>
</dbReference>
<dbReference type="Pfam" id="PF01909">
    <property type="entry name" value="NTP_transf_2"/>
    <property type="match status" value="1"/>
</dbReference>
<evidence type="ECO:0000256" key="1">
    <source>
        <dbReference type="ARBA" id="ARBA00022679"/>
    </source>
</evidence>
<feature type="binding site" evidence="10">
    <location>
        <position position="142"/>
    </location>
    <ligand>
        <name>ATP</name>
        <dbReference type="ChEBI" id="CHEBI:30616"/>
    </ligand>
</feature>
<dbReference type="Gene3D" id="1.10.1410.30">
    <property type="entry name" value="CCA tRNA nucleotidyltransferase, domain 2"/>
    <property type="match status" value="1"/>
</dbReference>
<evidence type="ECO:0000256" key="2">
    <source>
        <dbReference type="ARBA" id="ARBA00022694"/>
    </source>
</evidence>
<keyword evidence="7 10" id="KW-0067">ATP-binding</keyword>
<dbReference type="InterPro" id="IPR042090">
    <property type="entry name" value="CCA_tRNA_nucleotrans_2"/>
</dbReference>
<evidence type="ECO:0000256" key="9">
    <source>
        <dbReference type="ARBA" id="ARBA00022884"/>
    </source>
</evidence>
<keyword evidence="4 10" id="KW-0479">Metal-binding</keyword>
<dbReference type="SUPFAM" id="SSF81631">
    <property type="entry name" value="PAP/OAS1 substrate-binding domain"/>
    <property type="match status" value="1"/>
</dbReference>
<dbReference type="EC" id="2.7.7.72" evidence="10"/>
<evidence type="ECO:0000256" key="8">
    <source>
        <dbReference type="ARBA" id="ARBA00022842"/>
    </source>
</evidence>
<feature type="domain" description="Polymerase nucleotidyl transferase" evidence="11">
    <location>
        <begin position="43"/>
        <end position="142"/>
    </location>
</feature>
<dbReference type="GO" id="GO:0000049">
    <property type="term" value="F:tRNA binding"/>
    <property type="evidence" value="ECO:0007669"/>
    <property type="project" value="UniProtKB-UniRule"/>
</dbReference>
<dbReference type="GO" id="GO:0000287">
    <property type="term" value="F:magnesium ion binding"/>
    <property type="evidence" value="ECO:0007669"/>
    <property type="project" value="UniProtKB-UniRule"/>
</dbReference>
<dbReference type="GO" id="GO:0004810">
    <property type="term" value="F:CCA tRNA nucleotidyltransferase activity"/>
    <property type="evidence" value="ECO:0007669"/>
    <property type="project" value="UniProtKB-UniRule"/>
</dbReference>
<dbReference type="Pfam" id="PF21133">
    <property type="entry name" value="CAA_C"/>
    <property type="match status" value="1"/>
</dbReference>
<feature type="binding site" evidence="10">
    <location>
        <position position="59"/>
    </location>
    <ligand>
        <name>CTP</name>
        <dbReference type="ChEBI" id="CHEBI:37563"/>
    </ligand>
</feature>
<keyword evidence="1 10" id="KW-0808">Transferase</keyword>
<dbReference type="PANTHER" id="PTHR39643">
    <property type="entry name" value="CCA-ADDING ENZYME"/>
    <property type="match status" value="1"/>
</dbReference>
<dbReference type="CDD" id="cd05400">
    <property type="entry name" value="NT_2-5OAS_ClassI-CCAase"/>
    <property type="match status" value="1"/>
</dbReference>
<organism evidence="14 15">
    <name type="scientific">Archaeoglobus sulfaticallidus PM70-1</name>
    <dbReference type="NCBI Taxonomy" id="387631"/>
    <lineage>
        <taxon>Archaea</taxon>
        <taxon>Methanobacteriati</taxon>
        <taxon>Methanobacteriota</taxon>
        <taxon>Archaeoglobi</taxon>
        <taxon>Archaeoglobales</taxon>
        <taxon>Archaeoglobaceae</taxon>
        <taxon>Archaeoglobus</taxon>
    </lineage>
</organism>
<keyword evidence="5 10" id="KW-0547">Nucleotide-binding</keyword>
<dbReference type="Gene3D" id="3.30.70.590">
    <property type="entry name" value="Poly(A) polymerase predicted RNA binding domain"/>
    <property type="match status" value="1"/>
</dbReference>
<dbReference type="HAMAP" id="MF_01264">
    <property type="entry name" value="CCA_arch"/>
    <property type="match status" value="1"/>
</dbReference>
<evidence type="ECO:0000259" key="13">
    <source>
        <dbReference type="Pfam" id="PF21133"/>
    </source>
</evidence>
<dbReference type="SUPFAM" id="SSF55003">
    <property type="entry name" value="PAP/Archaeal CCA-adding enzyme, C-terminal domain"/>
    <property type="match status" value="1"/>
</dbReference>
<dbReference type="GO" id="GO:0160016">
    <property type="term" value="F:CCACCA tRNA nucleotidyltransferase activity"/>
    <property type="evidence" value="ECO:0007669"/>
    <property type="project" value="RHEA"/>
</dbReference>
<feature type="binding site" evidence="10">
    <location>
        <position position="170"/>
    </location>
    <ligand>
        <name>CTP</name>
        <dbReference type="ChEBI" id="CHEBI:37563"/>
    </ligand>
</feature>
<keyword evidence="15" id="KW-1185">Reference proteome</keyword>
<evidence type="ECO:0000256" key="3">
    <source>
        <dbReference type="ARBA" id="ARBA00022695"/>
    </source>
</evidence>
<comment type="miscellaneous">
    <text evidence="10">A single active site specifically recognizes both ATP and CTP and is responsible for their addition.</text>
</comment>
<evidence type="ECO:0000313" key="14">
    <source>
        <dbReference type="EMBL" id="AGK60508.1"/>
    </source>
</evidence>
<feature type="binding site" evidence="10">
    <location>
        <position position="170"/>
    </location>
    <ligand>
        <name>ATP</name>
        <dbReference type="ChEBI" id="CHEBI:30616"/>
    </ligand>
</feature>